<reference evidence="2" key="1">
    <citation type="journal article" date="2013" name="Genome Biol.">
        <title>Reference genomes and transcriptomes of Nicotiana sylvestris and Nicotiana tomentosiformis.</title>
        <authorList>
            <person name="Sierro N."/>
            <person name="Battey J.N."/>
            <person name="Ouadi S."/>
            <person name="Bovet L."/>
            <person name="Goepfert S."/>
            <person name="Bakaher N."/>
            <person name="Peitsch M.C."/>
            <person name="Ivanov N.V."/>
        </authorList>
    </citation>
    <scope>NUCLEOTIDE SEQUENCE [LARGE SCALE GENOMIC DNA]</scope>
</reference>
<dbReference type="PROSITE" id="PS50994">
    <property type="entry name" value="INTEGRASE"/>
    <property type="match status" value="1"/>
</dbReference>
<keyword evidence="2" id="KW-1185">Reference proteome</keyword>
<organism evidence="2 3">
    <name type="scientific">Nicotiana sylvestris</name>
    <name type="common">Wood tobacco</name>
    <name type="synonym">South American tobacco</name>
    <dbReference type="NCBI Taxonomy" id="4096"/>
    <lineage>
        <taxon>Eukaryota</taxon>
        <taxon>Viridiplantae</taxon>
        <taxon>Streptophyta</taxon>
        <taxon>Embryophyta</taxon>
        <taxon>Tracheophyta</taxon>
        <taxon>Spermatophyta</taxon>
        <taxon>Magnoliopsida</taxon>
        <taxon>eudicotyledons</taxon>
        <taxon>Gunneridae</taxon>
        <taxon>Pentapetalae</taxon>
        <taxon>asterids</taxon>
        <taxon>lamiids</taxon>
        <taxon>Solanales</taxon>
        <taxon>Solanaceae</taxon>
        <taxon>Nicotianoideae</taxon>
        <taxon>Nicotianeae</taxon>
        <taxon>Nicotiana</taxon>
    </lineage>
</organism>
<dbReference type="STRING" id="4096.A0A1U7XH20"/>
<feature type="domain" description="Integrase catalytic" evidence="1">
    <location>
        <begin position="141"/>
        <end position="309"/>
    </location>
</feature>
<protein>
    <submittedName>
        <fullName evidence="3">Uncharacterized protein LOC104236665</fullName>
    </submittedName>
</protein>
<dbReference type="eggNOG" id="KOG0017">
    <property type="taxonomic scope" value="Eukaryota"/>
</dbReference>
<dbReference type="PANTHER" id="PTHR47266">
    <property type="entry name" value="ENDONUCLEASE-RELATED"/>
    <property type="match status" value="1"/>
</dbReference>
<dbReference type="SUPFAM" id="SSF53098">
    <property type="entry name" value="Ribonuclease H-like"/>
    <property type="match status" value="1"/>
</dbReference>
<sequence>MTMRVGDRMEVFNVCKALRLSAHYEELSMISVVESDLMSLVPYMSPIDPLERALIGNEEDSEDEMMEEIEQVLNMSCSYVHGFRRFEELDRYGSSTASAIHANLPLSASATPFCICRGRTCGLPTANAIMTADSNFNCHSFRQPPKITQRLLQNDVTFNYDEACLKAFEEIKKKLVAAHYCSTELVEAIALPTNNAKVVGVFLKKNIFSRFGTPRTLISDEGTHLCNRLLNDLLAKYGVRHKVAPAYHPQISGQVEVSNREIKEILKKTVSMNKKNWAGKLDGLVGASPYKLIYGKACHLPVELEHKAYWTIKKLNMDFEVVGEKRFLQLNELDEFRLHSYENAKLYKEKTKRWHDKRIKPHHFEPGQQVLLFNSRLKLFLGKLKSRWSGPFEVVRVTPYGAIELRALNGERNFLVNGHRVKHYWGRVIDREKTKVLLVDE</sequence>
<dbReference type="InterPro" id="IPR036397">
    <property type="entry name" value="RNaseH_sf"/>
</dbReference>
<dbReference type="InterPro" id="IPR001584">
    <property type="entry name" value="Integrase_cat-core"/>
</dbReference>
<dbReference type="InterPro" id="IPR052160">
    <property type="entry name" value="Gypsy_RT_Integrase-like"/>
</dbReference>
<accession>A0A1U7XH20</accession>
<dbReference type="Proteomes" id="UP000189701">
    <property type="component" value="Unplaced"/>
</dbReference>
<dbReference type="Gene3D" id="3.30.420.10">
    <property type="entry name" value="Ribonuclease H-like superfamily/Ribonuclease H"/>
    <property type="match status" value="1"/>
</dbReference>
<dbReference type="GO" id="GO:0003676">
    <property type="term" value="F:nucleic acid binding"/>
    <property type="evidence" value="ECO:0007669"/>
    <property type="project" value="InterPro"/>
</dbReference>
<dbReference type="InterPro" id="IPR012337">
    <property type="entry name" value="RNaseH-like_sf"/>
</dbReference>
<proteinExistence type="predicted"/>
<dbReference type="GO" id="GO:0015074">
    <property type="term" value="P:DNA integration"/>
    <property type="evidence" value="ECO:0007669"/>
    <property type="project" value="InterPro"/>
</dbReference>
<name>A0A1U7XH20_NICSY</name>
<evidence type="ECO:0000313" key="3">
    <source>
        <dbReference type="RefSeq" id="XP_009788946.1"/>
    </source>
</evidence>
<evidence type="ECO:0000313" key="2">
    <source>
        <dbReference type="Proteomes" id="UP000189701"/>
    </source>
</evidence>
<dbReference type="AlphaFoldDB" id="A0A1U7XH20"/>
<dbReference type="RefSeq" id="XP_009788946.1">
    <property type="nucleotide sequence ID" value="XM_009790644.1"/>
</dbReference>
<evidence type="ECO:0000259" key="1">
    <source>
        <dbReference type="PROSITE" id="PS50994"/>
    </source>
</evidence>
<reference evidence="3" key="2">
    <citation type="submission" date="2025-08" db="UniProtKB">
        <authorList>
            <consortium name="RefSeq"/>
        </authorList>
    </citation>
    <scope>IDENTIFICATION</scope>
    <source>
        <tissue evidence="3">Leaf</tissue>
    </source>
</reference>
<gene>
    <name evidence="3" type="primary">LOC104236665</name>
</gene>